<dbReference type="GeneID" id="34614564"/>
<accession>A0A1L9SUR4</accession>
<name>A0A1L9SUR4_9EURO</name>
<keyword evidence="1" id="KW-0812">Transmembrane</keyword>
<dbReference type="Proteomes" id="UP000184188">
    <property type="component" value="Unassembled WGS sequence"/>
</dbReference>
<protein>
    <submittedName>
        <fullName evidence="2">Uncharacterized protein</fullName>
    </submittedName>
</protein>
<dbReference type="EMBL" id="KV878336">
    <property type="protein sequence ID" value="OJJ50861.1"/>
    <property type="molecule type" value="Genomic_DNA"/>
</dbReference>
<keyword evidence="1" id="KW-1133">Transmembrane helix</keyword>
<keyword evidence="3" id="KW-1185">Reference proteome</keyword>
<evidence type="ECO:0000313" key="2">
    <source>
        <dbReference type="EMBL" id="OJJ50861.1"/>
    </source>
</evidence>
<proteinExistence type="predicted"/>
<dbReference type="AlphaFoldDB" id="A0A1L9SUR4"/>
<dbReference type="VEuPathDB" id="FungiDB:ASPZODRAFT_277936"/>
<feature type="transmembrane region" description="Helical" evidence="1">
    <location>
        <begin position="108"/>
        <end position="132"/>
    </location>
</feature>
<feature type="transmembrane region" description="Helical" evidence="1">
    <location>
        <begin position="21"/>
        <end position="41"/>
    </location>
</feature>
<evidence type="ECO:0000313" key="3">
    <source>
        <dbReference type="Proteomes" id="UP000184188"/>
    </source>
</evidence>
<dbReference type="RefSeq" id="XP_022585371.1">
    <property type="nucleotide sequence ID" value="XM_022728100.1"/>
</dbReference>
<evidence type="ECO:0000256" key="1">
    <source>
        <dbReference type="SAM" id="Phobius"/>
    </source>
</evidence>
<gene>
    <name evidence="2" type="ORF">ASPZODRAFT_277936</name>
</gene>
<feature type="transmembrane region" description="Helical" evidence="1">
    <location>
        <begin position="53"/>
        <end position="70"/>
    </location>
</feature>
<keyword evidence="1" id="KW-0472">Membrane</keyword>
<organism evidence="2 3">
    <name type="scientific">Penicilliopsis zonata CBS 506.65</name>
    <dbReference type="NCBI Taxonomy" id="1073090"/>
    <lineage>
        <taxon>Eukaryota</taxon>
        <taxon>Fungi</taxon>
        <taxon>Dikarya</taxon>
        <taxon>Ascomycota</taxon>
        <taxon>Pezizomycotina</taxon>
        <taxon>Eurotiomycetes</taxon>
        <taxon>Eurotiomycetidae</taxon>
        <taxon>Eurotiales</taxon>
        <taxon>Aspergillaceae</taxon>
        <taxon>Penicilliopsis</taxon>
    </lineage>
</organism>
<reference evidence="3" key="1">
    <citation type="journal article" date="2017" name="Genome Biol.">
        <title>Comparative genomics reveals high biological diversity and specific adaptations in the industrially and medically important fungal genus Aspergillus.</title>
        <authorList>
            <person name="de Vries R.P."/>
            <person name="Riley R."/>
            <person name="Wiebenga A."/>
            <person name="Aguilar-Osorio G."/>
            <person name="Amillis S."/>
            <person name="Uchima C.A."/>
            <person name="Anderluh G."/>
            <person name="Asadollahi M."/>
            <person name="Askin M."/>
            <person name="Barry K."/>
            <person name="Battaglia E."/>
            <person name="Bayram O."/>
            <person name="Benocci T."/>
            <person name="Braus-Stromeyer S.A."/>
            <person name="Caldana C."/>
            <person name="Canovas D."/>
            <person name="Cerqueira G.C."/>
            <person name="Chen F."/>
            <person name="Chen W."/>
            <person name="Choi C."/>
            <person name="Clum A."/>
            <person name="Dos Santos R.A."/>
            <person name="Damasio A.R."/>
            <person name="Diallinas G."/>
            <person name="Emri T."/>
            <person name="Fekete E."/>
            <person name="Flipphi M."/>
            <person name="Freyberg S."/>
            <person name="Gallo A."/>
            <person name="Gournas C."/>
            <person name="Habgood R."/>
            <person name="Hainaut M."/>
            <person name="Harispe M.L."/>
            <person name="Henrissat B."/>
            <person name="Hilden K.S."/>
            <person name="Hope R."/>
            <person name="Hossain A."/>
            <person name="Karabika E."/>
            <person name="Karaffa L."/>
            <person name="Karanyi Z."/>
            <person name="Krasevec N."/>
            <person name="Kuo A."/>
            <person name="Kusch H."/>
            <person name="LaButti K."/>
            <person name="Lagendijk E.L."/>
            <person name="Lapidus A."/>
            <person name="Levasseur A."/>
            <person name="Lindquist E."/>
            <person name="Lipzen A."/>
            <person name="Logrieco A.F."/>
            <person name="MacCabe A."/>
            <person name="Maekelae M.R."/>
            <person name="Malavazi I."/>
            <person name="Melin P."/>
            <person name="Meyer V."/>
            <person name="Mielnichuk N."/>
            <person name="Miskei M."/>
            <person name="Molnar A.P."/>
            <person name="Mule G."/>
            <person name="Ngan C.Y."/>
            <person name="Orejas M."/>
            <person name="Orosz E."/>
            <person name="Ouedraogo J.P."/>
            <person name="Overkamp K.M."/>
            <person name="Park H.-S."/>
            <person name="Perrone G."/>
            <person name="Piumi F."/>
            <person name="Punt P.J."/>
            <person name="Ram A.F."/>
            <person name="Ramon A."/>
            <person name="Rauscher S."/>
            <person name="Record E."/>
            <person name="Riano-Pachon D.M."/>
            <person name="Robert V."/>
            <person name="Roehrig J."/>
            <person name="Ruller R."/>
            <person name="Salamov A."/>
            <person name="Salih N.S."/>
            <person name="Samson R.A."/>
            <person name="Sandor E."/>
            <person name="Sanguinetti M."/>
            <person name="Schuetze T."/>
            <person name="Sepcic K."/>
            <person name="Shelest E."/>
            <person name="Sherlock G."/>
            <person name="Sophianopoulou V."/>
            <person name="Squina F.M."/>
            <person name="Sun H."/>
            <person name="Susca A."/>
            <person name="Todd R.B."/>
            <person name="Tsang A."/>
            <person name="Unkles S.E."/>
            <person name="van de Wiele N."/>
            <person name="van Rossen-Uffink D."/>
            <person name="Oliveira J.V."/>
            <person name="Vesth T.C."/>
            <person name="Visser J."/>
            <person name="Yu J.-H."/>
            <person name="Zhou M."/>
            <person name="Andersen M.R."/>
            <person name="Archer D.B."/>
            <person name="Baker S.E."/>
            <person name="Benoit I."/>
            <person name="Brakhage A.A."/>
            <person name="Braus G.H."/>
            <person name="Fischer R."/>
            <person name="Frisvad J.C."/>
            <person name="Goldman G.H."/>
            <person name="Houbraken J."/>
            <person name="Oakley B."/>
            <person name="Pocsi I."/>
            <person name="Scazzocchio C."/>
            <person name="Seiboth B."/>
            <person name="vanKuyk P.A."/>
            <person name="Wortman J."/>
            <person name="Dyer P.S."/>
            <person name="Grigoriev I.V."/>
        </authorList>
    </citation>
    <scope>NUCLEOTIDE SEQUENCE [LARGE SCALE GENOMIC DNA]</scope>
    <source>
        <strain evidence="3">CBS 506.65</strain>
    </source>
</reference>
<sequence>MMSLRLILPACRGRCLCFRPRLTFHGASSCFIWPILFFILHPPSSTCCDLLRSSISSFFLFFSFISRLIISSDLPPPPNPFTTTTTTIFLPGSSGSANREPKKGNKCFGIHAVLLFFFSLFDIFFFIHLLFFEWLPFVSHYPPSHPSLCVFFFVCLQARF</sequence>